<dbReference type="InParanoid" id="W7X4Q6"/>
<dbReference type="Proteomes" id="UP000009168">
    <property type="component" value="Unassembled WGS sequence"/>
</dbReference>
<organism evidence="1 2">
    <name type="scientific">Tetrahymena thermophila (strain SB210)</name>
    <dbReference type="NCBI Taxonomy" id="312017"/>
    <lineage>
        <taxon>Eukaryota</taxon>
        <taxon>Sar</taxon>
        <taxon>Alveolata</taxon>
        <taxon>Ciliophora</taxon>
        <taxon>Intramacronucleata</taxon>
        <taxon>Oligohymenophorea</taxon>
        <taxon>Hymenostomatida</taxon>
        <taxon>Tetrahymenina</taxon>
        <taxon>Tetrahymenidae</taxon>
        <taxon>Tetrahymena</taxon>
    </lineage>
</organism>
<dbReference type="EMBL" id="GG662512">
    <property type="protein sequence ID" value="EWS72397.1"/>
    <property type="molecule type" value="Genomic_DNA"/>
</dbReference>
<dbReference type="KEGG" id="tet:TTHERM_000494749"/>
<reference evidence="2" key="1">
    <citation type="journal article" date="2006" name="PLoS Biol.">
        <title>Macronuclear genome sequence of the ciliate Tetrahymena thermophila, a model eukaryote.</title>
        <authorList>
            <person name="Eisen J.A."/>
            <person name="Coyne R.S."/>
            <person name="Wu M."/>
            <person name="Wu D."/>
            <person name="Thiagarajan M."/>
            <person name="Wortman J.R."/>
            <person name="Badger J.H."/>
            <person name="Ren Q."/>
            <person name="Amedeo P."/>
            <person name="Jones K.M."/>
            <person name="Tallon L.J."/>
            <person name="Delcher A.L."/>
            <person name="Salzberg S.L."/>
            <person name="Silva J.C."/>
            <person name="Haas B.J."/>
            <person name="Majoros W.H."/>
            <person name="Farzad M."/>
            <person name="Carlton J.M."/>
            <person name="Smith R.K. Jr."/>
            <person name="Garg J."/>
            <person name="Pearlman R.E."/>
            <person name="Karrer K.M."/>
            <person name="Sun L."/>
            <person name="Manning G."/>
            <person name="Elde N.C."/>
            <person name="Turkewitz A.P."/>
            <person name="Asai D.J."/>
            <person name="Wilkes D.E."/>
            <person name="Wang Y."/>
            <person name="Cai H."/>
            <person name="Collins K."/>
            <person name="Stewart B.A."/>
            <person name="Lee S.R."/>
            <person name="Wilamowska K."/>
            <person name="Weinberg Z."/>
            <person name="Ruzzo W.L."/>
            <person name="Wloga D."/>
            <person name="Gaertig J."/>
            <person name="Frankel J."/>
            <person name="Tsao C.-C."/>
            <person name="Gorovsky M.A."/>
            <person name="Keeling P.J."/>
            <person name="Waller R.F."/>
            <person name="Patron N.J."/>
            <person name="Cherry J.M."/>
            <person name="Stover N.A."/>
            <person name="Krieger C.J."/>
            <person name="del Toro C."/>
            <person name="Ryder H.F."/>
            <person name="Williamson S.C."/>
            <person name="Barbeau R.A."/>
            <person name="Hamilton E.P."/>
            <person name="Orias E."/>
        </authorList>
    </citation>
    <scope>NUCLEOTIDE SEQUENCE [LARGE SCALE GENOMIC DNA]</scope>
    <source>
        <strain evidence="2">SB210</strain>
    </source>
</reference>
<gene>
    <name evidence="1" type="ORF">TTHERM_000494749</name>
</gene>
<accession>W7X4Q6</accession>
<evidence type="ECO:0000313" key="2">
    <source>
        <dbReference type="Proteomes" id="UP000009168"/>
    </source>
</evidence>
<dbReference type="GeneID" id="24439274"/>
<proteinExistence type="predicted"/>
<keyword evidence="2" id="KW-1185">Reference proteome</keyword>
<dbReference type="AlphaFoldDB" id="W7X4Q6"/>
<evidence type="ECO:0000313" key="1">
    <source>
        <dbReference type="EMBL" id="EWS72397.1"/>
    </source>
</evidence>
<protein>
    <submittedName>
        <fullName evidence="1">Uncharacterized protein</fullName>
    </submittedName>
</protein>
<sequence>MCNQKLLDSKKRIKVTIILKLIFQKKRQKVTEQTFIQCCNLKNFQGVFINKQSQKVKKSFNENKQSIILEQLPNNYLIPKFFITYLIFSHHILDLIYHQNLFEDIFETIKETQISFKYRFQSY</sequence>
<name>W7X4Q6_TETTS</name>
<dbReference type="RefSeq" id="XP_012655081.1">
    <property type="nucleotide sequence ID" value="XM_012799627.1"/>
</dbReference>